<dbReference type="InterPro" id="IPR045057">
    <property type="entry name" value="Gcn5-rel_NAT"/>
</dbReference>
<dbReference type="PROSITE" id="PS51729">
    <property type="entry name" value="GNAT_YJDJ"/>
    <property type="match status" value="1"/>
</dbReference>
<dbReference type="Pfam" id="PF14542">
    <property type="entry name" value="Acetyltransf_CG"/>
    <property type="match status" value="1"/>
</dbReference>
<evidence type="ECO:0000256" key="2">
    <source>
        <dbReference type="ARBA" id="ARBA00020243"/>
    </source>
</evidence>
<dbReference type="EMBL" id="JAFDVH010000019">
    <property type="protein sequence ID" value="KAG7459366.1"/>
    <property type="molecule type" value="Genomic_DNA"/>
</dbReference>
<dbReference type="Gene3D" id="3.40.630.30">
    <property type="match status" value="1"/>
</dbReference>
<feature type="domain" description="N-acetyltransferase" evidence="4">
    <location>
        <begin position="42"/>
        <end position="134"/>
    </location>
</feature>
<dbReference type="PANTHER" id="PTHR31435">
    <property type="entry name" value="PROTEIN NATD1"/>
    <property type="match status" value="1"/>
</dbReference>
<comment type="similarity">
    <text evidence="1">Belongs to the NATD1 family.</text>
</comment>
<reference evidence="5" key="1">
    <citation type="submission" date="2021-01" db="EMBL/GenBank/DDBJ databases">
        <authorList>
            <person name="Zahm M."/>
            <person name="Roques C."/>
            <person name="Cabau C."/>
            <person name="Klopp C."/>
            <person name="Donnadieu C."/>
            <person name="Jouanno E."/>
            <person name="Lampietro C."/>
            <person name="Louis A."/>
            <person name="Herpin A."/>
            <person name="Echchiki A."/>
            <person name="Berthelot C."/>
            <person name="Parey E."/>
            <person name="Roest-Crollius H."/>
            <person name="Braasch I."/>
            <person name="Postlethwait J."/>
            <person name="Bobe J."/>
            <person name="Montfort J."/>
            <person name="Bouchez O."/>
            <person name="Begum T."/>
            <person name="Mejri S."/>
            <person name="Adams A."/>
            <person name="Chen W.-J."/>
            <person name="Guiguen Y."/>
        </authorList>
    </citation>
    <scope>NUCLEOTIDE SEQUENCE</scope>
    <source>
        <strain evidence="5">YG-15Mar2019-1</strain>
        <tissue evidence="5">Brain</tissue>
    </source>
</reference>
<dbReference type="InterPro" id="IPR031165">
    <property type="entry name" value="GNAT_YJDJ"/>
</dbReference>
<dbReference type="InterPro" id="IPR016181">
    <property type="entry name" value="Acyl_CoA_acyltransferase"/>
</dbReference>
<protein>
    <recommendedName>
        <fullName evidence="2">Protein NATD1</fullName>
    </recommendedName>
    <alternativeName>
        <fullName evidence="3">N-acetyltransferase domain-containing protein 1</fullName>
    </alternativeName>
</protein>
<gene>
    <name evidence="5" type="ORF">MATL_G00209870</name>
</gene>
<keyword evidence="6" id="KW-1185">Reference proteome</keyword>
<dbReference type="SUPFAM" id="SSF55729">
    <property type="entry name" value="Acyl-CoA N-acyltransferases (Nat)"/>
    <property type="match status" value="1"/>
</dbReference>
<sequence length="137" mass="15803">MALRLLFSHSNVFKRTHALVYHFQIDKPTLRISSLVSNPKVEHDKHRQCFTVCLGDAGHPETAVLRYEFTGDREVHLLTTNVPMAFRGKGIAALLAKSAMDFVVEENLKARISCWYIKKYITENPRSQYKNQIIDKK</sequence>
<evidence type="ECO:0000313" key="5">
    <source>
        <dbReference type="EMBL" id="KAG7459366.1"/>
    </source>
</evidence>
<dbReference type="Proteomes" id="UP001046870">
    <property type="component" value="Chromosome 19"/>
</dbReference>
<proteinExistence type="inferred from homology"/>
<dbReference type="PANTHER" id="PTHR31435:SF9">
    <property type="entry name" value="PROTEIN NATD1"/>
    <property type="match status" value="1"/>
</dbReference>
<dbReference type="OrthoDB" id="74247at2759"/>
<name>A0A9D3T346_MEGAT</name>
<evidence type="ECO:0000256" key="3">
    <source>
        <dbReference type="ARBA" id="ARBA00031876"/>
    </source>
</evidence>
<evidence type="ECO:0000256" key="1">
    <source>
        <dbReference type="ARBA" id="ARBA00006233"/>
    </source>
</evidence>
<comment type="caution">
    <text evidence="5">The sequence shown here is derived from an EMBL/GenBank/DDBJ whole genome shotgun (WGS) entry which is preliminary data.</text>
</comment>
<organism evidence="5 6">
    <name type="scientific">Megalops atlanticus</name>
    <name type="common">Tarpon</name>
    <name type="synonym">Clupea gigantea</name>
    <dbReference type="NCBI Taxonomy" id="7932"/>
    <lineage>
        <taxon>Eukaryota</taxon>
        <taxon>Metazoa</taxon>
        <taxon>Chordata</taxon>
        <taxon>Craniata</taxon>
        <taxon>Vertebrata</taxon>
        <taxon>Euteleostomi</taxon>
        <taxon>Actinopterygii</taxon>
        <taxon>Neopterygii</taxon>
        <taxon>Teleostei</taxon>
        <taxon>Elopiformes</taxon>
        <taxon>Megalopidae</taxon>
        <taxon>Megalops</taxon>
    </lineage>
</organism>
<dbReference type="AlphaFoldDB" id="A0A9D3T346"/>
<evidence type="ECO:0000259" key="4">
    <source>
        <dbReference type="PROSITE" id="PS51729"/>
    </source>
</evidence>
<evidence type="ECO:0000313" key="6">
    <source>
        <dbReference type="Proteomes" id="UP001046870"/>
    </source>
</evidence>
<accession>A0A9D3T346</accession>